<dbReference type="PROSITE" id="PS51007">
    <property type="entry name" value="CYTC"/>
    <property type="match status" value="1"/>
</dbReference>
<keyword evidence="3 5" id="KW-0408">Iron</keyword>
<dbReference type="Pfam" id="PF13442">
    <property type="entry name" value="Cytochrome_CBB3"/>
    <property type="match status" value="1"/>
</dbReference>
<dbReference type="SUPFAM" id="SSF46626">
    <property type="entry name" value="Cytochrome c"/>
    <property type="match status" value="1"/>
</dbReference>
<proteinExistence type="predicted"/>
<dbReference type="GO" id="GO:0005506">
    <property type="term" value="F:iron ion binding"/>
    <property type="evidence" value="ECO:0007669"/>
    <property type="project" value="InterPro"/>
</dbReference>
<evidence type="ECO:0000256" key="4">
    <source>
        <dbReference type="PIRSR" id="PIRSR000008-1"/>
    </source>
</evidence>
<dbReference type="InterPro" id="IPR009056">
    <property type="entry name" value="Cyt_c-like_dom"/>
</dbReference>
<reference evidence="7 8" key="1">
    <citation type="submission" date="2019-06" db="EMBL/GenBank/DDBJ databases">
        <title>Quisquiliibacterium sp. nov., isolated from a maize field.</title>
        <authorList>
            <person name="Lin S.-Y."/>
            <person name="Tsai C.-F."/>
            <person name="Young C.-C."/>
        </authorList>
    </citation>
    <scope>NUCLEOTIDE SEQUENCE [LARGE SCALE GENOMIC DNA]</scope>
    <source>
        <strain evidence="7 8">CC-CFT501</strain>
    </source>
</reference>
<dbReference type="GO" id="GO:0042597">
    <property type="term" value="C:periplasmic space"/>
    <property type="evidence" value="ECO:0007669"/>
    <property type="project" value="InterPro"/>
</dbReference>
<dbReference type="Gene3D" id="1.10.760.10">
    <property type="entry name" value="Cytochrome c-like domain"/>
    <property type="match status" value="1"/>
</dbReference>
<dbReference type="EMBL" id="VDUY01000001">
    <property type="protein sequence ID" value="TXL68564.1"/>
    <property type="molecule type" value="Genomic_DNA"/>
</dbReference>
<comment type="caution">
    <text evidence="7">The sequence shown here is derived from an EMBL/GenBank/DDBJ whole genome shotgun (WGS) entry which is preliminary data.</text>
</comment>
<keyword evidence="1 4" id="KW-0349">Heme</keyword>
<protein>
    <submittedName>
        <fullName evidence="7">C-type cytochrome</fullName>
    </submittedName>
</protein>
<dbReference type="GO" id="GO:0009055">
    <property type="term" value="F:electron transfer activity"/>
    <property type="evidence" value="ECO:0007669"/>
    <property type="project" value="InterPro"/>
</dbReference>
<accession>A0A5C8P687</accession>
<dbReference type="OrthoDB" id="9808312at2"/>
<dbReference type="InterPro" id="IPR009153">
    <property type="entry name" value="Cyt_cL"/>
</dbReference>
<sequence length="162" mass="17103">MPEFPPRSRAGRWARGLLAGVAVTAFAGAALAEKPVFTHPFDGAPIDTPLEAGEKSTPALEKFKETGENPYRGQPDALAAGKKLYDEWCQVCHAADATGKMGPSLVGNKHVYAQTATDAGMFAVVYAGASGAMQPFGGRIPQDDILKIIAYVRSLDKQAAAR</sequence>
<feature type="domain" description="Cytochrome c" evidence="6">
    <location>
        <begin position="76"/>
        <end position="156"/>
    </location>
</feature>
<evidence type="ECO:0000256" key="3">
    <source>
        <dbReference type="ARBA" id="ARBA00023004"/>
    </source>
</evidence>
<evidence type="ECO:0000256" key="5">
    <source>
        <dbReference type="PIRSR" id="PIRSR000008-2"/>
    </source>
</evidence>
<gene>
    <name evidence="7" type="ORF">FHP08_02465</name>
</gene>
<feature type="binding site" description="covalent" evidence="4">
    <location>
        <position position="92"/>
    </location>
    <ligand>
        <name>heme c</name>
        <dbReference type="ChEBI" id="CHEBI:61717"/>
    </ligand>
</feature>
<dbReference type="GO" id="GO:0020037">
    <property type="term" value="F:heme binding"/>
    <property type="evidence" value="ECO:0007669"/>
    <property type="project" value="InterPro"/>
</dbReference>
<organism evidence="7 8">
    <name type="scientific">Zeimonas arvi</name>
    <dbReference type="NCBI Taxonomy" id="2498847"/>
    <lineage>
        <taxon>Bacteria</taxon>
        <taxon>Pseudomonadati</taxon>
        <taxon>Pseudomonadota</taxon>
        <taxon>Betaproteobacteria</taxon>
        <taxon>Burkholderiales</taxon>
        <taxon>Burkholderiaceae</taxon>
        <taxon>Zeimonas</taxon>
    </lineage>
</organism>
<dbReference type="AlphaFoldDB" id="A0A5C8P687"/>
<comment type="PTM">
    <text evidence="4">Binds 1 heme c group covalently per subunit.</text>
</comment>
<dbReference type="Proteomes" id="UP000321548">
    <property type="component" value="Unassembled WGS sequence"/>
</dbReference>
<dbReference type="PIRSF" id="PIRSF000008">
    <property type="entry name" value="Cytochrome_c551i"/>
    <property type="match status" value="1"/>
</dbReference>
<dbReference type="InterPro" id="IPR036909">
    <property type="entry name" value="Cyt_c-like_dom_sf"/>
</dbReference>
<evidence type="ECO:0000313" key="7">
    <source>
        <dbReference type="EMBL" id="TXL68564.1"/>
    </source>
</evidence>
<dbReference type="PANTHER" id="PTHR33751">
    <property type="entry name" value="CBB3-TYPE CYTOCHROME C OXIDASE SUBUNIT FIXP"/>
    <property type="match status" value="1"/>
</dbReference>
<keyword evidence="2 5" id="KW-0479">Metal-binding</keyword>
<keyword evidence="8" id="KW-1185">Reference proteome</keyword>
<evidence type="ECO:0000256" key="1">
    <source>
        <dbReference type="ARBA" id="ARBA00022617"/>
    </source>
</evidence>
<dbReference type="PANTHER" id="PTHR33751:SF1">
    <property type="entry name" value="CBB3-TYPE CYTOCHROME C OXIDASE SUBUNIT FIXP"/>
    <property type="match status" value="1"/>
</dbReference>
<dbReference type="InterPro" id="IPR050597">
    <property type="entry name" value="Cytochrome_c_Oxidase_Subunit"/>
</dbReference>
<dbReference type="RefSeq" id="WP_147702704.1">
    <property type="nucleotide sequence ID" value="NZ_VDUY01000001.1"/>
</dbReference>
<evidence type="ECO:0000313" key="8">
    <source>
        <dbReference type="Proteomes" id="UP000321548"/>
    </source>
</evidence>
<evidence type="ECO:0000256" key="2">
    <source>
        <dbReference type="ARBA" id="ARBA00022723"/>
    </source>
</evidence>
<evidence type="ECO:0000259" key="6">
    <source>
        <dbReference type="PROSITE" id="PS51007"/>
    </source>
</evidence>
<feature type="binding site" description="axial binding residue" evidence="5">
    <location>
        <position position="93"/>
    </location>
    <ligand>
        <name>heme c</name>
        <dbReference type="ChEBI" id="CHEBI:61717"/>
    </ligand>
    <ligandPart>
        <name>Fe</name>
        <dbReference type="ChEBI" id="CHEBI:18248"/>
    </ligandPart>
</feature>
<feature type="binding site" description="covalent" evidence="4">
    <location>
        <position position="89"/>
    </location>
    <ligand>
        <name>heme c</name>
        <dbReference type="ChEBI" id="CHEBI:61717"/>
    </ligand>
</feature>
<name>A0A5C8P687_9BURK</name>